<dbReference type="InterPro" id="IPR000626">
    <property type="entry name" value="Ubiquitin-like_dom"/>
</dbReference>
<dbReference type="InterPro" id="IPR006577">
    <property type="entry name" value="UAS"/>
</dbReference>
<dbReference type="GO" id="GO:0005783">
    <property type="term" value="C:endoplasmic reticulum"/>
    <property type="evidence" value="ECO:0007669"/>
    <property type="project" value="TreeGrafter"/>
</dbReference>
<evidence type="ECO:0008006" key="6">
    <source>
        <dbReference type="Google" id="ProtNLM"/>
    </source>
</evidence>
<dbReference type="InterPro" id="IPR049483">
    <property type="entry name" value="FAF1_2-like_UAS"/>
</dbReference>
<dbReference type="Proteomes" id="UP000186922">
    <property type="component" value="Unassembled WGS sequence"/>
</dbReference>
<proteinExistence type="predicted"/>
<dbReference type="SUPFAM" id="SSF54236">
    <property type="entry name" value="Ubiquitin-like"/>
    <property type="match status" value="3"/>
</dbReference>
<dbReference type="InterPro" id="IPR029071">
    <property type="entry name" value="Ubiquitin-like_domsf"/>
</dbReference>
<dbReference type="OrthoDB" id="1920064at2759"/>
<dbReference type="InterPro" id="IPR050730">
    <property type="entry name" value="UBX_domain-protein"/>
</dbReference>
<dbReference type="Pfam" id="PF00789">
    <property type="entry name" value="UBX"/>
    <property type="match status" value="1"/>
</dbReference>
<organism evidence="4 5">
    <name type="scientific">Ramazzottius varieornatus</name>
    <name type="common">Water bear</name>
    <name type="synonym">Tardigrade</name>
    <dbReference type="NCBI Taxonomy" id="947166"/>
    <lineage>
        <taxon>Eukaryota</taxon>
        <taxon>Metazoa</taxon>
        <taxon>Ecdysozoa</taxon>
        <taxon>Tardigrada</taxon>
        <taxon>Eutardigrada</taxon>
        <taxon>Parachela</taxon>
        <taxon>Hypsibioidea</taxon>
        <taxon>Ramazzottiidae</taxon>
        <taxon>Ramazzottius</taxon>
    </lineage>
</organism>
<dbReference type="GO" id="GO:0036503">
    <property type="term" value="P:ERAD pathway"/>
    <property type="evidence" value="ECO:0007669"/>
    <property type="project" value="TreeGrafter"/>
</dbReference>
<sequence>MDIESMLVDDSTDIVFLVHYGDHTVRVELPREKTVGSLKMVLTRKTGLSGDDMDLLGWDAPAVADEMTFEEMGIEKEYNLILLAKNGSEDDRDKTSMTYHIQMEDEENDETFNLYFNGLQTVQDVKGHAATLSPIPVDRQRWDGWPWPISDHQSLMEVGLKTPTHKLRLNRIRDIVRPLGSNNARSNYLDTDNITEDEDDTEDDLEAVASASPSLAAQRGSLIPDVTLPIGAAVDLFVQNFEQRYGDKHVSFFVGALKDAMSFAFDRPITDRQLLVIYLHHDRSISVNIFVTQILQSPLIIEHVTDRVVVWPWDVTADDNKKIVRREIEQALGVDGGIPLSSIADQYPFMLICAKMKGSVELLRTIDGSKTASEVLHALEYADGVQSRAKAIEVSEQEARNRNRIMVEEQNVAYQKSLEADQAKAEAKRLLEQQAQLAENDARELIRRRERRQEEAAASLPPEPSQANGDPITIIRLKTPDGKNLTRRFSSNEPLKQLYKFALANGFPQEEFKLVCSFPRKDLGELDQHKSLKELGLTQQIALFVEEN</sequence>
<dbReference type="InterPro" id="IPR001012">
    <property type="entry name" value="UBX_dom"/>
</dbReference>
<dbReference type="SMART" id="SM00594">
    <property type="entry name" value="UAS"/>
    <property type="match status" value="1"/>
</dbReference>
<dbReference type="GO" id="GO:0005634">
    <property type="term" value="C:nucleus"/>
    <property type="evidence" value="ECO:0007669"/>
    <property type="project" value="TreeGrafter"/>
</dbReference>
<evidence type="ECO:0000313" key="4">
    <source>
        <dbReference type="EMBL" id="GAU97620.1"/>
    </source>
</evidence>
<dbReference type="PANTHER" id="PTHR23322:SF96">
    <property type="entry name" value="FAS-ASSOCIATED FACTOR 1"/>
    <property type="match status" value="1"/>
</dbReference>
<comment type="caution">
    <text evidence="4">The sequence shown here is derived from an EMBL/GenBank/DDBJ whole genome shotgun (WGS) entry which is preliminary data.</text>
</comment>
<gene>
    <name evidence="4" type="primary">RvY_08886-1</name>
    <name evidence="4" type="synonym">RvY_08886.1</name>
    <name evidence="4" type="ORF">RvY_08886</name>
</gene>
<name>A0A1D1V9M0_RAMVA</name>
<dbReference type="SMART" id="SM00166">
    <property type="entry name" value="UBX"/>
    <property type="match status" value="1"/>
</dbReference>
<feature type="domain" description="UBX" evidence="2">
    <location>
        <begin position="468"/>
        <end position="545"/>
    </location>
</feature>
<dbReference type="PANTHER" id="PTHR23322">
    <property type="entry name" value="FAS-ASSOCIATED PROTEIN"/>
    <property type="match status" value="1"/>
</dbReference>
<feature type="region of interest" description="Disordered" evidence="1">
    <location>
        <begin position="450"/>
        <end position="471"/>
    </location>
</feature>
<accession>A0A1D1V9M0</accession>
<protein>
    <recommendedName>
        <fullName evidence="6">UBX domain-containing protein</fullName>
    </recommendedName>
</protein>
<dbReference type="PROSITE" id="PS50053">
    <property type="entry name" value="UBIQUITIN_2"/>
    <property type="match status" value="1"/>
</dbReference>
<reference evidence="4 5" key="1">
    <citation type="journal article" date="2016" name="Nat. Commun.">
        <title>Extremotolerant tardigrade genome and improved radiotolerance of human cultured cells by tardigrade-unique protein.</title>
        <authorList>
            <person name="Hashimoto T."/>
            <person name="Horikawa D.D."/>
            <person name="Saito Y."/>
            <person name="Kuwahara H."/>
            <person name="Kozuka-Hata H."/>
            <person name="Shin-I T."/>
            <person name="Minakuchi Y."/>
            <person name="Ohishi K."/>
            <person name="Motoyama A."/>
            <person name="Aizu T."/>
            <person name="Enomoto A."/>
            <person name="Kondo K."/>
            <person name="Tanaka S."/>
            <person name="Hara Y."/>
            <person name="Koshikawa S."/>
            <person name="Sagara H."/>
            <person name="Miura T."/>
            <person name="Yokobori S."/>
            <person name="Miyagawa K."/>
            <person name="Suzuki Y."/>
            <person name="Kubo T."/>
            <person name="Oyama M."/>
            <person name="Kohara Y."/>
            <person name="Fujiyama A."/>
            <person name="Arakawa K."/>
            <person name="Katayama T."/>
            <person name="Toyoda A."/>
            <person name="Kunieda T."/>
        </authorList>
    </citation>
    <scope>NUCLEOTIDE SEQUENCE [LARGE SCALE GENOMIC DNA]</scope>
    <source>
        <strain evidence="4 5">YOKOZUNA-1</strain>
    </source>
</reference>
<dbReference type="Gene3D" id="3.10.20.90">
    <property type="entry name" value="Phosphatidylinositol 3-kinase Catalytic Subunit, Chain A, domain 1"/>
    <property type="match status" value="3"/>
</dbReference>
<dbReference type="STRING" id="947166.A0A1D1V9M0"/>
<evidence type="ECO:0000256" key="1">
    <source>
        <dbReference type="SAM" id="MobiDB-lite"/>
    </source>
</evidence>
<evidence type="ECO:0000259" key="3">
    <source>
        <dbReference type="PROSITE" id="PS50053"/>
    </source>
</evidence>
<dbReference type="PROSITE" id="PS50033">
    <property type="entry name" value="UBX"/>
    <property type="match status" value="1"/>
</dbReference>
<keyword evidence="5" id="KW-1185">Reference proteome</keyword>
<evidence type="ECO:0000259" key="2">
    <source>
        <dbReference type="PROSITE" id="PS50033"/>
    </source>
</evidence>
<dbReference type="EMBL" id="BDGG01000004">
    <property type="protein sequence ID" value="GAU97620.1"/>
    <property type="molecule type" value="Genomic_DNA"/>
</dbReference>
<dbReference type="AlphaFoldDB" id="A0A1D1V9M0"/>
<feature type="domain" description="Ubiquitin-like" evidence="3">
    <location>
        <begin position="12"/>
        <end position="89"/>
    </location>
</feature>
<dbReference type="GO" id="GO:0043130">
    <property type="term" value="F:ubiquitin binding"/>
    <property type="evidence" value="ECO:0007669"/>
    <property type="project" value="TreeGrafter"/>
</dbReference>
<dbReference type="Gene3D" id="3.40.30.10">
    <property type="entry name" value="Glutaredoxin"/>
    <property type="match status" value="1"/>
</dbReference>
<evidence type="ECO:0000313" key="5">
    <source>
        <dbReference type="Proteomes" id="UP000186922"/>
    </source>
</evidence>
<dbReference type="Pfam" id="PF21021">
    <property type="entry name" value="FAF1"/>
    <property type="match status" value="1"/>
</dbReference>